<sequence>MYRLLLMIFMATFMMAECCPLHDAITMMARSSSSTTSDHLRLNNETMAKIYQNVSGLLKEINGNGVAGANGGGSADSILVHLNQTSTNTSTMALIVKNEASINKNNNNDIYEQYRMYYVQLADEPMATNNGYYRLYWKLFIDTFRNQMNNVMTTVWSPVTAITKYWRPNGPKQQQNNDKHSFGVLNQFTLPIILHAIDLPESIEQRIIEIQDFELESKKSSNESSSNGVATAKVVNGGNNNESKVTIETNIVQQMAKKILMRAITAFKGHLWAQLPRIRPSMLRVTGNNNGIGVFITDKGVRINLIGEQKSNAIFGFLPSLLADDFGVGMAGENDRGV</sequence>
<proteinExistence type="predicted"/>
<evidence type="ECO:0000313" key="3">
    <source>
        <dbReference type="Proteomes" id="UP000790347"/>
    </source>
</evidence>
<feature type="signal peptide" evidence="1">
    <location>
        <begin position="1"/>
        <end position="18"/>
    </location>
</feature>
<reference evidence="2" key="1">
    <citation type="submission" date="2013-05" db="EMBL/GenBank/DDBJ databases">
        <authorList>
            <person name="Yim A.K.Y."/>
            <person name="Chan T.F."/>
            <person name="Ji K.M."/>
            <person name="Liu X.Y."/>
            <person name="Zhou J.W."/>
            <person name="Li R.Q."/>
            <person name="Yang K.Y."/>
            <person name="Li J."/>
            <person name="Li M."/>
            <person name="Law P.T.W."/>
            <person name="Wu Y.L."/>
            <person name="Cai Z.L."/>
            <person name="Qin H."/>
            <person name="Bao Y."/>
            <person name="Leung R.K.K."/>
            <person name="Ng P.K.S."/>
            <person name="Zou J."/>
            <person name="Zhong X.J."/>
            <person name="Ran P.X."/>
            <person name="Zhong N.S."/>
            <person name="Liu Z.G."/>
            <person name="Tsui S.K.W."/>
        </authorList>
    </citation>
    <scope>NUCLEOTIDE SEQUENCE</scope>
    <source>
        <strain evidence="2">Derf</strain>
        <tissue evidence="2">Whole organism</tissue>
    </source>
</reference>
<evidence type="ECO:0000313" key="2">
    <source>
        <dbReference type="EMBL" id="KAH9507029.1"/>
    </source>
</evidence>
<dbReference type="AlphaFoldDB" id="A0A922HVK7"/>
<evidence type="ECO:0000256" key="1">
    <source>
        <dbReference type="SAM" id="SignalP"/>
    </source>
</evidence>
<feature type="chain" id="PRO_5037228978" evidence="1">
    <location>
        <begin position="19"/>
        <end position="338"/>
    </location>
</feature>
<dbReference type="Proteomes" id="UP000790347">
    <property type="component" value="Unassembled WGS sequence"/>
</dbReference>
<keyword evidence="1" id="KW-0732">Signal</keyword>
<keyword evidence="3" id="KW-1185">Reference proteome</keyword>
<name>A0A922HVK7_DERFA</name>
<dbReference type="EMBL" id="ASGP02000005">
    <property type="protein sequence ID" value="KAH9507029.1"/>
    <property type="molecule type" value="Genomic_DNA"/>
</dbReference>
<reference evidence="2" key="2">
    <citation type="journal article" date="2022" name="Res Sq">
        <title>Comparative Genomics Reveals Insights into the Divergent Evolution of Astigmatic Mites and Household Pest Adaptations.</title>
        <authorList>
            <person name="Xiong Q."/>
            <person name="Wan A.T.-Y."/>
            <person name="Liu X.-Y."/>
            <person name="Fung C.S.-H."/>
            <person name="Xiao X."/>
            <person name="Malainual N."/>
            <person name="Hou J."/>
            <person name="Wang L."/>
            <person name="Wang M."/>
            <person name="Yang K."/>
            <person name="Cui Y."/>
            <person name="Leung E."/>
            <person name="Nong W."/>
            <person name="Shin S.-K."/>
            <person name="Au S."/>
            <person name="Jeong K.Y."/>
            <person name="Chew F.T."/>
            <person name="Hui J."/>
            <person name="Leung T.F."/>
            <person name="Tungtrongchitr A."/>
            <person name="Zhong N."/>
            <person name="Liu Z."/>
            <person name="Tsui S."/>
        </authorList>
    </citation>
    <scope>NUCLEOTIDE SEQUENCE</scope>
    <source>
        <strain evidence="2">Derf</strain>
        <tissue evidence="2">Whole organism</tissue>
    </source>
</reference>
<gene>
    <name evidence="2" type="ORF">DERF_011733</name>
</gene>
<protein>
    <submittedName>
        <fullName evidence="2">Uncharacterized protein</fullName>
    </submittedName>
</protein>
<comment type="caution">
    <text evidence="2">The sequence shown here is derived from an EMBL/GenBank/DDBJ whole genome shotgun (WGS) entry which is preliminary data.</text>
</comment>
<organism evidence="2 3">
    <name type="scientific">Dermatophagoides farinae</name>
    <name type="common">American house dust mite</name>
    <dbReference type="NCBI Taxonomy" id="6954"/>
    <lineage>
        <taxon>Eukaryota</taxon>
        <taxon>Metazoa</taxon>
        <taxon>Ecdysozoa</taxon>
        <taxon>Arthropoda</taxon>
        <taxon>Chelicerata</taxon>
        <taxon>Arachnida</taxon>
        <taxon>Acari</taxon>
        <taxon>Acariformes</taxon>
        <taxon>Sarcoptiformes</taxon>
        <taxon>Astigmata</taxon>
        <taxon>Psoroptidia</taxon>
        <taxon>Analgoidea</taxon>
        <taxon>Pyroglyphidae</taxon>
        <taxon>Dermatophagoidinae</taxon>
        <taxon>Dermatophagoides</taxon>
    </lineage>
</organism>
<accession>A0A922HVK7</accession>